<dbReference type="SMART" id="SM00360">
    <property type="entry name" value="RRM"/>
    <property type="match status" value="1"/>
</dbReference>
<dbReference type="InterPro" id="IPR040434">
    <property type="entry name" value="TSAP1"/>
</dbReference>
<dbReference type="Proteomes" id="UP001274896">
    <property type="component" value="Unassembled WGS sequence"/>
</dbReference>
<keyword evidence="6" id="KW-0677">Repeat</keyword>
<dbReference type="PANTHER" id="PTHR37457">
    <property type="entry name" value="TRNA SELENOCYSTEINE 1-ASSOCIATED PROTEIN 1-RELATED"/>
    <property type="match status" value="1"/>
</dbReference>
<dbReference type="InterPro" id="IPR035979">
    <property type="entry name" value="RBD_domain_sf"/>
</dbReference>
<comment type="similarity">
    <text evidence="3">Belongs to the RRM TRSPAP family.</text>
</comment>
<evidence type="ECO:0000256" key="7">
    <source>
        <dbReference type="ARBA" id="ARBA00022884"/>
    </source>
</evidence>
<evidence type="ECO:0000259" key="12">
    <source>
        <dbReference type="PROSITE" id="PS50102"/>
    </source>
</evidence>
<evidence type="ECO:0000256" key="6">
    <source>
        <dbReference type="ARBA" id="ARBA00022737"/>
    </source>
</evidence>
<dbReference type="AlphaFoldDB" id="A0AAE0RG66"/>
<dbReference type="EMBL" id="JAUCMX010000003">
    <property type="protein sequence ID" value="KAK3551637.1"/>
    <property type="molecule type" value="Genomic_DNA"/>
</dbReference>
<evidence type="ECO:0000256" key="9">
    <source>
        <dbReference type="ARBA" id="ARBA00023242"/>
    </source>
</evidence>
<dbReference type="Pfam" id="PF17654">
    <property type="entry name" value="Trnau1ap"/>
    <property type="match status" value="1"/>
</dbReference>
<dbReference type="InterPro" id="IPR000504">
    <property type="entry name" value="RRM_dom"/>
</dbReference>
<evidence type="ECO:0000256" key="5">
    <source>
        <dbReference type="ARBA" id="ARBA00022490"/>
    </source>
</evidence>
<dbReference type="Pfam" id="PF00076">
    <property type="entry name" value="RRM_1"/>
    <property type="match status" value="1"/>
</dbReference>
<evidence type="ECO:0000256" key="1">
    <source>
        <dbReference type="ARBA" id="ARBA00004123"/>
    </source>
</evidence>
<evidence type="ECO:0000256" key="8">
    <source>
        <dbReference type="ARBA" id="ARBA00022917"/>
    </source>
</evidence>
<evidence type="ECO:0000256" key="4">
    <source>
        <dbReference type="ARBA" id="ARBA00016598"/>
    </source>
</evidence>
<dbReference type="SUPFAM" id="SSF54928">
    <property type="entry name" value="RNA-binding domain, RBD"/>
    <property type="match status" value="1"/>
</dbReference>
<dbReference type="InterPro" id="IPR012677">
    <property type="entry name" value="Nucleotide-bd_a/b_plait_sf"/>
</dbReference>
<comment type="caution">
    <text evidence="13">The sequence shown here is derived from an EMBL/GenBank/DDBJ whole genome shotgun (WGS) entry which is preliminary data.</text>
</comment>
<reference evidence="13" key="1">
    <citation type="submission" date="2023-06" db="EMBL/GenBank/DDBJ databases">
        <title>Male Hemibagrus guttatus genome.</title>
        <authorList>
            <person name="Bian C."/>
        </authorList>
    </citation>
    <scope>NUCLEOTIDE SEQUENCE</scope>
    <source>
        <strain evidence="13">Male_cb2023</strain>
        <tissue evidence="13">Muscle</tissue>
    </source>
</reference>
<sequence>MVLKKKCSKNVNSSSTQTTRLGVMSCLWMGNVDPYMDEKFVTRAFATMGELVVSVKIVRNKTNRSSVGYCFVELADEASAERCLRKVNGKLLPRSMPPRRFKLKTATTGKQGDNRNESEYYDGSQPYTCDNSQYGDFNCSQSYTSYHSQYYQQCPNYYSSWGYDQSAGQSSYNCYQQAYEDTSVDDGLEYPSLGLDVVEANRQFMKDSEELYDALIDCHWPAFEFPDSPVYVSDSPEYPPEYS</sequence>
<keyword evidence="7 11" id="KW-0694">RNA-binding</keyword>
<dbReference type="GO" id="GO:0001514">
    <property type="term" value="P:selenocysteine incorporation"/>
    <property type="evidence" value="ECO:0007669"/>
    <property type="project" value="TreeGrafter"/>
</dbReference>
<keyword evidence="9" id="KW-0539">Nucleus</keyword>
<evidence type="ECO:0000256" key="11">
    <source>
        <dbReference type="PROSITE-ProRule" id="PRU00176"/>
    </source>
</evidence>
<dbReference type="PANTHER" id="PTHR37457:SF2">
    <property type="entry name" value="TRNA SELENOCYSTEINE 1-ASSOCIATED PROTEIN 1"/>
    <property type="match status" value="1"/>
</dbReference>
<evidence type="ECO:0000256" key="2">
    <source>
        <dbReference type="ARBA" id="ARBA00004496"/>
    </source>
</evidence>
<keyword evidence="5" id="KW-0963">Cytoplasm</keyword>
<evidence type="ECO:0000313" key="13">
    <source>
        <dbReference type="EMBL" id="KAK3551637.1"/>
    </source>
</evidence>
<evidence type="ECO:0000256" key="3">
    <source>
        <dbReference type="ARBA" id="ARBA00008920"/>
    </source>
</evidence>
<name>A0AAE0RG66_9TELE</name>
<evidence type="ECO:0000313" key="14">
    <source>
        <dbReference type="Proteomes" id="UP001274896"/>
    </source>
</evidence>
<dbReference type="PROSITE" id="PS50102">
    <property type="entry name" value="RRM"/>
    <property type="match status" value="1"/>
</dbReference>
<dbReference type="GO" id="GO:0000049">
    <property type="term" value="F:tRNA binding"/>
    <property type="evidence" value="ECO:0007669"/>
    <property type="project" value="TreeGrafter"/>
</dbReference>
<dbReference type="FunFam" id="3.30.70.330:FF:000159">
    <property type="entry name" value="tRNA selenocysteine 1-associated protein 1"/>
    <property type="match status" value="1"/>
</dbReference>
<dbReference type="InterPro" id="IPR041085">
    <property type="entry name" value="TSAP1_C"/>
</dbReference>
<comment type="subcellular location">
    <subcellularLocation>
        <location evidence="2">Cytoplasm</location>
    </subcellularLocation>
    <subcellularLocation>
        <location evidence="1">Nucleus</location>
    </subcellularLocation>
</comment>
<evidence type="ECO:0000256" key="10">
    <source>
        <dbReference type="ARBA" id="ARBA00033477"/>
    </source>
</evidence>
<proteinExistence type="inferred from homology"/>
<organism evidence="13 14">
    <name type="scientific">Hemibagrus guttatus</name>
    <dbReference type="NCBI Taxonomy" id="175788"/>
    <lineage>
        <taxon>Eukaryota</taxon>
        <taxon>Metazoa</taxon>
        <taxon>Chordata</taxon>
        <taxon>Craniata</taxon>
        <taxon>Vertebrata</taxon>
        <taxon>Euteleostomi</taxon>
        <taxon>Actinopterygii</taxon>
        <taxon>Neopterygii</taxon>
        <taxon>Teleostei</taxon>
        <taxon>Ostariophysi</taxon>
        <taxon>Siluriformes</taxon>
        <taxon>Bagridae</taxon>
        <taxon>Hemibagrus</taxon>
    </lineage>
</organism>
<dbReference type="Gene3D" id="3.30.70.330">
    <property type="match status" value="1"/>
</dbReference>
<keyword evidence="8" id="KW-0648">Protein biosynthesis</keyword>
<dbReference type="GO" id="GO:0005737">
    <property type="term" value="C:cytoplasm"/>
    <property type="evidence" value="ECO:0007669"/>
    <property type="project" value="UniProtKB-SubCell"/>
</dbReference>
<accession>A0AAE0RG66</accession>
<dbReference type="GO" id="GO:0005634">
    <property type="term" value="C:nucleus"/>
    <property type="evidence" value="ECO:0007669"/>
    <property type="project" value="UniProtKB-SubCell"/>
</dbReference>
<gene>
    <name evidence="13" type="ORF">QTP70_020846</name>
</gene>
<protein>
    <recommendedName>
        <fullName evidence="4">tRNA selenocysteine 1-associated protein 1</fullName>
    </recommendedName>
    <alternativeName>
        <fullName evidence="10">tRNA selenocysteine-associated protein 1</fullName>
    </alternativeName>
</protein>
<feature type="domain" description="RRM" evidence="12">
    <location>
        <begin position="25"/>
        <end position="108"/>
    </location>
</feature>
<keyword evidence="14" id="KW-1185">Reference proteome</keyword>